<dbReference type="AlphaFoldDB" id="A0AAW6M8P0"/>
<reference evidence="1" key="1">
    <citation type="submission" date="2023-03" db="EMBL/GenBank/DDBJ databases">
        <title>DFI Biobank Strains.</title>
        <authorList>
            <person name="Mostad J."/>
            <person name="Paddock L."/>
            <person name="Medina S."/>
            <person name="Waligurski E."/>
            <person name="Barat B."/>
            <person name="Smith R."/>
            <person name="Burgo V."/>
            <person name="Metcalfe C."/>
            <person name="Woodson C."/>
            <person name="Sundararajan A."/>
            <person name="Ramaswamy R."/>
            <person name="Lin H."/>
            <person name="Pamer E.G."/>
        </authorList>
    </citation>
    <scope>NUCLEOTIDE SEQUENCE</scope>
    <source>
        <strain evidence="1">DFI.9.5</strain>
    </source>
</reference>
<dbReference type="Gene3D" id="1.25.40.390">
    <property type="match status" value="1"/>
</dbReference>
<evidence type="ECO:0000313" key="2">
    <source>
        <dbReference type="Proteomes" id="UP001221924"/>
    </source>
</evidence>
<dbReference type="EMBL" id="JARFID010000172">
    <property type="protein sequence ID" value="MDE8697706.1"/>
    <property type="molecule type" value="Genomic_DNA"/>
</dbReference>
<feature type="non-terminal residue" evidence="1">
    <location>
        <position position="1"/>
    </location>
</feature>
<organism evidence="1 2">
    <name type="scientific">Bacteroides cellulosilyticus</name>
    <dbReference type="NCBI Taxonomy" id="246787"/>
    <lineage>
        <taxon>Bacteria</taxon>
        <taxon>Pseudomonadati</taxon>
        <taxon>Bacteroidota</taxon>
        <taxon>Bacteroidia</taxon>
        <taxon>Bacteroidales</taxon>
        <taxon>Bacteroidaceae</taxon>
        <taxon>Bacteroides</taxon>
    </lineage>
</organism>
<name>A0AAW6M8P0_9BACE</name>
<comment type="caution">
    <text evidence="1">The sequence shown here is derived from an EMBL/GenBank/DDBJ whole genome shotgun (WGS) entry which is preliminary data.</text>
</comment>
<protein>
    <submittedName>
        <fullName evidence="1">Uncharacterized protein</fullName>
    </submittedName>
</protein>
<accession>A0AAW6M8P0</accession>
<sequence>QASTGKLVRSVTVHLPTPTAEAKLLRAIFHFDMSSWIGDIIIAGDDEEGVPIVFQKNDPRMNVPRNKCADVMKWVADQ</sequence>
<evidence type="ECO:0000313" key="1">
    <source>
        <dbReference type="EMBL" id="MDE8697706.1"/>
    </source>
</evidence>
<gene>
    <name evidence="1" type="ORF">PZH42_26940</name>
</gene>
<dbReference type="Proteomes" id="UP001221924">
    <property type="component" value="Unassembled WGS sequence"/>
</dbReference>
<proteinExistence type="predicted"/>